<dbReference type="SUPFAM" id="SSF51735">
    <property type="entry name" value="NAD(P)-binding Rossmann-fold domains"/>
    <property type="match status" value="1"/>
</dbReference>
<evidence type="ECO:0000313" key="7">
    <source>
        <dbReference type="EMBL" id="SVB30526.1"/>
    </source>
</evidence>
<evidence type="ECO:0000256" key="2">
    <source>
        <dbReference type="ARBA" id="ARBA00008072"/>
    </source>
</evidence>
<dbReference type="AlphaFoldDB" id="A0A382CWF3"/>
<dbReference type="GO" id="GO:0008270">
    <property type="term" value="F:zinc ion binding"/>
    <property type="evidence" value="ECO:0007669"/>
    <property type="project" value="InterPro"/>
</dbReference>
<sequence>MKAQVLYKYDPEMKSDVWVQEEEMPDPKIEKASDVIVKIGAAGVCRTDLHIVEGVWRHIQDPDDQLLPCVMGHENAGWIEEVGNDVSNFKKGDPVILHPLISGTNGTCLSCRRGNDMFAEEGAFPGLNVKEGGYCEYLKTSVRNLIKLPNELAPKDVAPFSDAGLTAYRVVKKATRHLLPGQSCVIIGAGGLGHIAIQCLKAMCAANIIVVEKSESALKHAMELGAEEGILIDGNEVDQVMELTDGNGAEAVIDFVGEHGSTTMGLNMTAGGGFYYIVGYGEEIKILAVDVIIAEKNIIGNLVGTWSELYELMKLADKGYVQLSMQEYKLEDANKALHDLNQGLVKGRAVLIP</sequence>
<evidence type="ECO:0000256" key="1">
    <source>
        <dbReference type="ARBA" id="ARBA00001947"/>
    </source>
</evidence>
<dbReference type="Gene3D" id="3.90.180.10">
    <property type="entry name" value="Medium-chain alcohol dehydrogenases, catalytic domain"/>
    <property type="match status" value="1"/>
</dbReference>
<gene>
    <name evidence="7" type="ORF">METZ01_LOCUS183380</name>
</gene>
<protein>
    <recommendedName>
        <fullName evidence="6">Enoyl reductase (ER) domain-containing protein</fullName>
    </recommendedName>
</protein>
<dbReference type="EMBL" id="UINC01036485">
    <property type="protein sequence ID" value="SVB30526.1"/>
    <property type="molecule type" value="Genomic_DNA"/>
</dbReference>
<dbReference type="Pfam" id="PF08240">
    <property type="entry name" value="ADH_N"/>
    <property type="match status" value="1"/>
</dbReference>
<name>A0A382CWF3_9ZZZZ</name>
<dbReference type="InterPro" id="IPR013149">
    <property type="entry name" value="ADH-like_C"/>
</dbReference>
<feature type="domain" description="Enoyl reductase (ER)" evidence="6">
    <location>
        <begin position="15"/>
        <end position="351"/>
    </location>
</feature>
<comment type="similarity">
    <text evidence="2">Belongs to the zinc-containing alcohol dehydrogenase family.</text>
</comment>
<accession>A0A382CWF3</accession>
<reference evidence="7" key="1">
    <citation type="submission" date="2018-05" db="EMBL/GenBank/DDBJ databases">
        <authorList>
            <person name="Lanie J.A."/>
            <person name="Ng W.-L."/>
            <person name="Kazmierczak K.M."/>
            <person name="Andrzejewski T.M."/>
            <person name="Davidsen T.M."/>
            <person name="Wayne K.J."/>
            <person name="Tettelin H."/>
            <person name="Glass J.I."/>
            <person name="Rusch D."/>
            <person name="Podicherti R."/>
            <person name="Tsui H.-C.T."/>
            <person name="Winkler M.E."/>
        </authorList>
    </citation>
    <scope>NUCLEOTIDE SEQUENCE</scope>
</reference>
<dbReference type="InterPro" id="IPR036291">
    <property type="entry name" value="NAD(P)-bd_dom_sf"/>
</dbReference>
<dbReference type="PROSITE" id="PS00059">
    <property type="entry name" value="ADH_ZINC"/>
    <property type="match status" value="1"/>
</dbReference>
<dbReference type="InterPro" id="IPR011032">
    <property type="entry name" value="GroES-like_sf"/>
</dbReference>
<dbReference type="SMART" id="SM00829">
    <property type="entry name" value="PKS_ER"/>
    <property type="match status" value="1"/>
</dbReference>
<proteinExistence type="inferred from homology"/>
<evidence type="ECO:0000256" key="3">
    <source>
        <dbReference type="ARBA" id="ARBA00022723"/>
    </source>
</evidence>
<comment type="cofactor">
    <cofactor evidence="1">
        <name>Zn(2+)</name>
        <dbReference type="ChEBI" id="CHEBI:29105"/>
    </cofactor>
</comment>
<dbReference type="Pfam" id="PF00107">
    <property type="entry name" value="ADH_zinc_N"/>
    <property type="match status" value="1"/>
</dbReference>
<dbReference type="CDD" id="cd05284">
    <property type="entry name" value="arabinose_DH_like"/>
    <property type="match status" value="1"/>
</dbReference>
<keyword evidence="3" id="KW-0479">Metal-binding</keyword>
<dbReference type="InterPro" id="IPR013154">
    <property type="entry name" value="ADH-like_N"/>
</dbReference>
<evidence type="ECO:0000256" key="5">
    <source>
        <dbReference type="ARBA" id="ARBA00023002"/>
    </source>
</evidence>
<evidence type="ECO:0000256" key="4">
    <source>
        <dbReference type="ARBA" id="ARBA00022833"/>
    </source>
</evidence>
<dbReference type="InterPro" id="IPR002328">
    <property type="entry name" value="ADH_Zn_CS"/>
</dbReference>
<dbReference type="InterPro" id="IPR020843">
    <property type="entry name" value="ER"/>
</dbReference>
<keyword evidence="5" id="KW-0560">Oxidoreductase</keyword>
<keyword evidence="4" id="KW-0862">Zinc</keyword>
<dbReference type="GO" id="GO:0016491">
    <property type="term" value="F:oxidoreductase activity"/>
    <property type="evidence" value="ECO:0007669"/>
    <property type="project" value="UniProtKB-KW"/>
</dbReference>
<dbReference type="SUPFAM" id="SSF50129">
    <property type="entry name" value="GroES-like"/>
    <property type="match status" value="1"/>
</dbReference>
<dbReference type="Gene3D" id="3.40.50.720">
    <property type="entry name" value="NAD(P)-binding Rossmann-like Domain"/>
    <property type="match status" value="1"/>
</dbReference>
<evidence type="ECO:0000259" key="6">
    <source>
        <dbReference type="SMART" id="SM00829"/>
    </source>
</evidence>
<organism evidence="7">
    <name type="scientific">marine metagenome</name>
    <dbReference type="NCBI Taxonomy" id="408172"/>
    <lineage>
        <taxon>unclassified sequences</taxon>
        <taxon>metagenomes</taxon>
        <taxon>ecological metagenomes</taxon>
    </lineage>
</organism>
<dbReference type="PANTHER" id="PTHR42940:SF8">
    <property type="entry name" value="VACUOLAR PROTEIN SORTING-ASSOCIATED PROTEIN 11"/>
    <property type="match status" value="1"/>
</dbReference>
<dbReference type="PANTHER" id="PTHR42940">
    <property type="entry name" value="ALCOHOL DEHYDROGENASE 1-RELATED"/>
    <property type="match status" value="1"/>
</dbReference>